<keyword evidence="4" id="KW-1185">Reference proteome</keyword>
<proteinExistence type="predicted"/>
<keyword evidence="2" id="KW-0812">Transmembrane</keyword>
<evidence type="ECO:0000313" key="4">
    <source>
        <dbReference type="Proteomes" id="UP000623467"/>
    </source>
</evidence>
<dbReference type="Proteomes" id="UP000623467">
    <property type="component" value="Unassembled WGS sequence"/>
</dbReference>
<dbReference type="EMBL" id="JACAZH010000008">
    <property type="protein sequence ID" value="KAF7360961.1"/>
    <property type="molecule type" value="Genomic_DNA"/>
</dbReference>
<gene>
    <name evidence="3" type="ORF">MSAN_01126200</name>
</gene>
<evidence type="ECO:0000313" key="3">
    <source>
        <dbReference type="EMBL" id="KAF7360961.1"/>
    </source>
</evidence>
<name>A0A8H6YLL4_9AGAR</name>
<reference evidence="3" key="1">
    <citation type="submission" date="2020-05" db="EMBL/GenBank/DDBJ databases">
        <title>Mycena genomes resolve the evolution of fungal bioluminescence.</title>
        <authorList>
            <person name="Tsai I.J."/>
        </authorList>
    </citation>
    <scope>NUCLEOTIDE SEQUENCE</scope>
    <source>
        <strain evidence="3">160909Yilan</strain>
    </source>
</reference>
<dbReference type="AlphaFoldDB" id="A0A8H6YLL4"/>
<accession>A0A8H6YLL4</accession>
<evidence type="ECO:0000256" key="1">
    <source>
        <dbReference type="SAM" id="MobiDB-lite"/>
    </source>
</evidence>
<feature type="region of interest" description="Disordered" evidence="1">
    <location>
        <begin position="1"/>
        <end position="28"/>
    </location>
</feature>
<keyword evidence="2" id="KW-1133">Transmembrane helix</keyword>
<sequence>MGRQRDTSQARYAAEPQGGTSVDEGEGAEEEVGCAGVSAFIVSYSLLSFPASPGPAGLLMLHAAGVEPHMVAVHSVGAHRRTGAGASDMGEWKRVGPASNAFTQTGTRRKMAAGSRRLRGLNAGIGYTRSLFFLLLTFTYTVWLVFASYKNRRARDIFPPDSTFVTEGEEKDLVANGFAPAGPCHVIIRECSLSCLSPSFELFSIISSLVLNSAYKFVKALLTEGLPSSLGDLLYIVDQLSGILTAFSNLHPAVQMESSAQ</sequence>
<comment type="caution">
    <text evidence="3">The sequence shown here is derived from an EMBL/GenBank/DDBJ whole genome shotgun (WGS) entry which is preliminary data.</text>
</comment>
<keyword evidence="2" id="KW-0472">Membrane</keyword>
<feature type="transmembrane region" description="Helical" evidence="2">
    <location>
        <begin position="131"/>
        <end position="149"/>
    </location>
</feature>
<protein>
    <submittedName>
        <fullName evidence="3">Uncharacterized protein</fullName>
    </submittedName>
</protein>
<evidence type="ECO:0000256" key="2">
    <source>
        <dbReference type="SAM" id="Phobius"/>
    </source>
</evidence>
<organism evidence="3 4">
    <name type="scientific">Mycena sanguinolenta</name>
    <dbReference type="NCBI Taxonomy" id="230812"/>
    <lineage>
        <taxon>Eukaryota</taxon>
        <taxon>Fungi</taxon>
        <taxon>Dikarya</taxon>
        <taxon>Basidiomycota</taxon>
        <taxon>Agaricomycotina</taxon>
        <taxon>Agaricomycetes</taxon>
        <taxon>Agaricomycetidae</taxon>
        <taxon>Agaricales</taxon>
        <taxon>Marasmiineae</taxon>
        <taxon>Mycenaceae</taxon>
        <taxon>Mycena</taxon>
    </lineage>
</organism>